<dbReference type="Proteomes" id="UP000053477">
    <property type="component" value="Unassembled WGS sequence"/>
</dbReference>
<dbReference type="Gene3D" id="3.30.420.40">
    <property type="match status" value="2"/>
</dbReference>
<dbReference type="InterPro" id="IPR043129">
    <property type="entry name" value="ATPase_NBD"/>
</dbReference>
<dbReference type="STRING" id="27342.A0A0H2RKW2"/>
<reference evidence="1 2" key="1">
    <citation type="submission" date="2015-04" db="EMBL/GenBank/DDBJ databases">
        <title>Complete genome sequence of Schizopora paradoxa KUC8140, a cosmopolitan wood degrader in East Asia.</title>
        <authorList>
            <consortium name="DOE Joint Genome Institute"/>
            <person name="Min B."/>
            <person name="Park H."/>
            <person name="Jang Y."/>
            <person name="Kim J.-J."/>
            <person name="Kim K.H."/>
            <person name="Pangilinan J."/>
            <person name="Lipzen A."/>
            <person name="Riley R."/>
            <person name="Grigoriev I.V."/>
            <person name="Spatafora J.W."/>
            <person name="Choi I.-G."/>
        </authorList>
    </citation>
    <scope>NUCLEOTIDE SEQUENCE [LARGE SCALE GENOMIC DNA]</scope>
    <source>
        <strain evidence="1 2">KUC8140</strain>
    </source>
</reference>
<name>A0A0H2RKW2_9AGAM</name>
<keyword evidence="2" id="KW-1185">Reference proteome</keyword>
<dbReference type="CDD" id="cd10170">
    <property type="entry name" value="ASKHA_NBD_HSP70"/>
    <property type="match status" value="1"/>
</dbReference>
<sequence length="580" mass="64311">MSQKPYEGSSRRLVLAFDCGTTFSGISYCLLNPGEVPKICNITRYPGQEHVAGASKIPSVLCYDKQGRLRCAGAEALLPENVLNAEDEEWLKVEWFKVRMRPKSMPSALKTSTLPPLPPNKTLIQVFADFFRYLLSCAEKFIKETHATVVKRWDDLLANAVFVIGHPNGWEGTQQSMLRKAAIMGGLAPDTPEGRSRVKFVSEGEASLHFCLREGVDRKGFIIADLGGGTLDFSAYQVTGVKPLQAEEVAAAICHLEGSTLVTLRAEGYITHKLRDSVYGAKEHVKQIANCFDESTKKTFRTENDVCLVPFGSLADKDLDHGIRSGKLKLTGTEVASFFAPAIKATVDAILQQIKESKIPISMIYLVGGFSASPYVTTQLKEQLAKHKISVASPDGQTAKAVADGALSFYLDQFVALRIAKISYGTKYHWKYDSNNSEHKKRSKSVWTRPSGEKLVKGGFRTVLKKGTSVSKETEFRSGYGGQVTRMEDIDNVRLDVRAFYGPGSPPEWMDLIEKRHVRSLCTVTVDKSIVKNIAQRSTSKSGGVYFWYNYDLIINFGGTEMTAQILWNEGTSTHKVERR</sequence>
<dbReference type="PANTHER" id="PTHR14187">
    <property type="entry name" value="ALPHA KINASE/ELONGATION FACTOR 2 KINASE"/>
    <property type="match status" value="1"/>
</dbReference>
<dbReference type="EMBL" id="KQ086309">
    <property type="protein sequence ID" value="KLO05431.1"/>
    <property type="molecule type" value="Genomic_DNA"/>
</dbReference>
<dbReference type="InParanoid" id="A0A0H2RKW2"/>
<dbReference type="OrthoDB" id="2963168at2759"/>
<dbReference type="SUPFAM" id="SSF53067">
    <property type="entry name" value="Actin-like ATPase domain"/>
    <property type="match status" value="2"/>
</dbReference>
<dbReference type="AlphaFoldDB" id="A0A0H2RKW2"/>
<evidence type="ECO:0000313" key="2">
    <source>
        <dbReference type="Proteomes" id="UP000053477"/>
    </source>
</evidence>
<evidence type="ECO:0008006" key="3">
    <source>
        <dbReference type="Google" id="ProtNLM"/>
    </source>
</evidence>
<accession>A0A0H2RKW2</accession>
<evidence type="ECO:0000313" key="1">
    <source>
        <dbReference type="EMBL" id="KLO05431.1"/>
    </source>
</evidence>
<organism evidence="1 2">
    <name type="scientific">Schizopora paradoxa</name>
    <dbReference type="NCBI Taxonomy" id="27342"/>
    <lineage>
        <taxon>Eukaryota</taxon>
        <taxon>Fungi</taxon>
        <taxon>Dikarya</taxon>
        <taxon>Basidiomycota</taxon>
        <taxon>Agaricomycotina</taxon>
        <taxon>Agaricomycetes</taxon>
        <taxon>Hymenochaetales</taxon>
        <taxon>Schizoporaceae</taxon>
        <taxon>Schizopora</taxon>
    </lineage>
</organism>
<protein>
    <recommendedName>
        <fullName evidence="3">Actin-like ATPase domain-containing protein</fullName>
    </recommendedName>
</protein>
<dbReference type="Gene3D" id="3.90.640.10">
    <property type="entry name" value="Actin, Chain A, domain 4"/>
    <property type="match status" value="1"/>
</dbReference>
<gene>
    <name evidence="1" type="ORF">SCHPADRAFT_917778</name>
</gene>
<dbReference type="PANTHER" id="PTHR14187:SF5">
    <property type="entry name" value="HEAT SHOCK 70 KDA PROTEIN 12A"/>
    <property type="match status" value="1"/>
</dbReference>
<proteinExistence type="predicted"/>